<sequence>MRYSALGLQSPCATLFSVCARHPGKVTIIFPPQSTPTGIPEKLWYKLGPKGLTDDLRRYTDSCITGNPTFQYEFLTDESGDQFVRDHFTSHPDIVDGFLAIRIPIIKADLVRYLVLYHAGGVWNDLDVSCQVPISDWVPGQYKANASIVVGMEFDVDIWIRQFASWTIMAKPKSPHMLTVVEDCLEGLDSRAKELGVGMQDLRLDMIGDIVDVSGPRRLTRGIQKSLSNTLGQEVGNDDVAHISQPKLIGDVLVMPDYAFADSMNQQYGDKKVGKVLATHHYAGSWKNANGGEEAG</sequence>
<dbReference type="SUPFAM" id="SSF53448">
    <property type="entry name" value="Nucleotide-diphospho-sugar transferases"/>
    <property type="match status" value="1"/>
</dbReference>
<dbReference type="PANTHER" id="PTHR31834:SF8">
    <property type="entry name" value="TRANSFERASE, PUTATIVE (AFU_ORTHOLOGUE AFUA_6G14040)-RELATED"/>
    <property type="match status" value="1"/>
</dbReference>
<organism evidence="2 3">
    <name type="scientific">Diaporthe eres</name>
    <name type="common">Phomopsis oblonga</name>
    <dbReference type="NCBI Taxonomy" id="83184"/>
    <lineage>
        <taxon>Eukaryota</taxon>
        <taxon>Fungi</taxon>
        <taxon>Dikarya</taxon>
        <taxon>Ascomycota</taxon>
        <taxon>Pezizomycotina</taxon>
        <taxon>Sordariomycetes</taxon>
        <taxon>Sordariomycetidae</taxon>
        <taxon>Diaporthales</taxon>
        <taxon>Diaporthaceae</taxon>
        <taxon>Diaporthe</taxon>
        <taxon>Diaporthe eres species complex</taxon>
    </lineage>
</organism>
<dbReference type="Proteomes" id="UP001430848">
    <property type="component" value="Unassembled WGS sequence"/>
</dbReference>
<keyword evidence="3" id="KW-1185">Reference proteome</keyword>
<dbReference type="InterPro" id="IPR039367">
    <property type="entry name" value="Och1-like"/>
</dbReference>
<dbReference type="Pfam" id="PF04488">
    <property type="entry name" value="Gly_transf_sug"/>
    <property type="match status" value="1"/>
</dbReference>
<protein>
    <recommendedName>
        <fullName evidence="4">Initiation-specific alpha-1,6-mannosyltransferase</fullName>
    </recommendedName>
</protein>
<gene>
    <name evidence="2" type="ORF">SLS63_011932</name>
</gene>
<dbReference type="PANTHER" id="PTHR31834">
    <property type="entry name" value="INITIATION-SPECIFIC ALPHA-1,6-MANNOSYLTRANSFERASE"/>
    <property type="match status" value="1"/>
</dbReference>
<dbReference type="InterPro" id="IPR029044">
    <property type="entry name" value="Nucleotide-diphossugar_trans"/>
</dbReference>
<name>A0ABR1NSP1_DIAER</name>
<reference evidence="2 3" key="1">
    <citation type="submission" date="2024-02" db="EMBL/GenBank/DDBJ databases">
        <title>De novo assembly and annotation of 12 fungi associated with fruit tree decline syndrome in Ontario, Canada.</title>
        <authorList>
            <person name="Sulman M."/>
            <person name="Ellouze W."/>
            <person name="Ilyukhin E."/>
        </authorList>
    </citation>
    <scope>NUCLEOTIDE SEQUENCE [LARGE SCALE GENOMIC DNA]</scope>
    <source>
        <strain evidence="2 3">M169</strain>
    </source>
</reference>
<evidence type="ECO:0000313" key="2">
    <source>
        <dbReference type="EMBL" id="KAK7713770.1"/>
    </source>
</evidence>
<proteinExistence type="inferred from homology"/>
<evidence type="ECO:0008006" key="4">
    <source>
        <dbReference type="Google" id="ProtNLM"/>
    </source>
</evidence>
<evidence type="ECO:0000313" key="3">
    <source>
        <dbReference type="Proteomes" id="UP001430848"/>
    </source>
</evidence>
<dbReference type="InterPro" id="IPR007577">
    <property type="entry name" value="GlycoTrfase_DXD_sugar-bd_CS"/>
</dbReference>
<accession>A0ABR1NSP1</accession>
<comment type="caution">
    <text evidence="2">The sequence shown here is derived from an EMBL/GenBank/DDBJ whole genome shotgun (WGS) entry which is preliminary data.</text>
</comment>
<dbReference type="EMBL" id="JAKNSF020000122">
    <property type="protein sequence ID" value="KAK7713770.1"/>
    <property type="molecule type" value="Genomic_DNA"/>
</dbReference>
<comment type="similarity">
    <text evidence="1">Belongs to the glycosyltransferase 32 family.</text>
</comment>
<dbReference type="Gene3D" id="3.90.550.20">
    <property type="match status" value="1"/>
</dbReference>
<evidence type="ECO:0000256" key="1">
    <source>
        <dbReference type="ARBA" id="ARBA00009003"/>
    </source>
</evidence>